<accession>K9FAP8</accession>
<evidence type="ECO:0000256" key="1">
    <source>
        <dbReference type="ARBA" id="ARBA00001971"/>
    </source>
</evidence>
<dbReference type="Proteomes" id="UP000009882">
    <property type="component" value="Unassembled WGS sequence"/>
</dbReference>
<dbReference type="GO" id="GO:0043386">
    <property type="term" value="P:mycotoxin biosynthetic process"/>
    <property type="evidence" value="ECO:0007669"/>
    <property type="project" value="UniProtKB-ARBA"/>
</dbReference>
<dbReference type="Pfam" id="PF00067">
    <property type="entry name" value="p450"/>
    <property type="match status" value="1"/>
</dbReference>
<dbReference type="GO" id="GO:0016705">
    <property type="term" value="F:oxidoreductase activity, acting on paired donors, with incorporation or reduction of molecular oxygen"/>
    <property type="evidence" value="ECO:0007669"/>
    <property type="project" value="InterPro"/>
</dbReference>
<dbReference type="GO" id="GO:0005506">
    <property type="term" value="F:iron ion binding"/>
    <property type="evidence" value="ECO:0007669"/>
    <property type="project" value="InterPro"/>
</dbReference>
<sequence>MSTSTHFVHTNKDLFPNPHTFDPGRWIRAEAAGQRLEHMIVTFSKGSRQCLGNQ</sequence>
<feature type="binding site" description="axial binding residue" evidence="6">
    <location>
        <position position="50"/>
    </location>
    <ligand>
        <name>heme</name>
        <dbReference type="ChEBI" id="CHEBI:30413"/>
    </ligand>
    <ligandPart>
        <name>Fe</name>
        <dbReference type="ChEBI" id="CHEBI:18248"/>
    </ligandPart>
</feature>
<comment type="caution">
    <text evidence="7">The sequence shown here is derived from an EMBL/GenBank/DDBJ whole genome shotgun (WGS) entry which is preliminary data.</text>
</comment>
<comment type="cofactor">
    <cofactor evidence="1 6">
        <name>heme</name>
        <dbReference type="ChEBI" id="CHEBI:30413"/>
    </cofactor>
</comment>
<keyword evidence="8" id="KW-1185">Reference proteome</keyword>
<keyword evidence="6" id="KW-0349">Heme</keyword>
<evidence type="ECO:0000313" key="7">
    <source>
        <dbReference type="EMBL" id="EKV06490.1"/>
    </source>
</evidence>
<dbReference type="Gene3D" id="1.10.630.10">
    <property type="entry name" value="Cytochrome P450"/>
    <property type="match status" value="1"/>
</dbReference>
<dbReference type="OrthoDB" id="4364978at2759"/>
<evidence type="ECO:0000256" key="3">
    <source>
        <dbReference type="ARBA" id="ARBA00022723"/>
    </source>
</evidence>
<organism evidence="7 8">
    <name type="scientific">Penicillium digitatum (strain PHI26 / CECT 20796)</name>
    <name type="common">Green mold</name>
    <dbReference type="NCBI Taxonomy" id="1170229"/>
    <lineage>
        <taxon>Eukaryota</taxon>
        <taxon>Fungi</taxon>
        <taxon>Dikarya</taxon>
        <taxon>Ascomycota</taxon>
        <taxon>Pezizomycotina</taxon>
        <taxon>Eurotiomycetes</taxon>
        <taxon>Eurotiomycetidae</taxon>
        <taxon>Eurotiales</taxon>
        <taxon>Aspergillaceae</taxon>
        <taxon>Penicillium</taxon>
    </lineage>
</organism>
<dbReference type="STRING" id="1170229.K9FAP8"/>
<keyword evidence="4" id="KW-0560">Oxidoreductase</keyword>
<evidence type="ECO:0000256" key="6">
    <source>
        <dbReference type="PIRSR" id="PIRSR602403-1"/>
    </source>
</evidence>
<evidence type="ECO:0000256" key="4">
    <source>
        <dbReference type="ARBA" id="ARBA00023002"/>
    </source>
</evidence>
<dbReference type="AlphaFoldDB" id="K9FAP8"/>
<proteinExistence type="inferred from homology"/>
<dbReference type="GO" id="GO:0020037">
    <property type="term" value="F:heme binding"/>
    <property type="evidence" value="ECO:0007669"/>
    <property type="project" value="InterPro"/>
</dbReference>
<protein>
    <recommendedName>
        <fullName evidence="9">Cytochrome P450</fullName>
    </recommendedName>
</protein>
<dbReference type="InterPro" id="IPR036396">
    <property type="entry name" value="Cyt_P450_sf"/>
</dbReference>
<dbReference type="PRINTS" id="PR00465">
    <property type="entry name" value="EP450IV"/>
</dbReference>
<reference evidence="8" key="1">
    <citation type="journal article" date="2012" name="BMC Genomics">
        <title>Genome sequence of the necrotrophic fungus Penicillium digitatum, the main postharvest pathogen of citrus.</title>
        <authorList>
            <person name="Marcet-Houben M."/>
            <person name="Ballester A.-R."/>
            <person name="de la Fuente B."/>
            <person name="Harries E."/>
            <person name="Marcos J.F."/>
            <person name="Gonzalez-Candelas L."/>
            <person name="Gabaldon T."/>
        </authorList>
    </citation>
    <scope>NUCLEOTIDE SEQUENCE [LARGE SCALE GENOMIC DNA]</scope>
    <source>
        <strain evidence="8">PHI26 / CECT 20796</strain>
    </source>
</reference>
<evidence type="ECO:0000256" key="2">
    <source>
        <dbReference type="ARBA" id="ARBA00010617"/>
    </source>
</evidence>
<gene>
    <name evidence="7" type="ORF">PDIG_76870</name>
</gene>
<evidence type="ECO:0008006" key="9">
    <source>
        <dbReference type="Google" id="ProtNLM"/>
    </source>
</evidence>
<keyword evidence="5 6" id="KW-0408">Iron</keyword>
<dbReference type="InterPro" id="IPR001128">
    <property type="entry name" value="Cyt_P450"/>
</dbReference>
<name>K9FAP8_PEND2</name>
<evidence type="ECO:0000256" key="5">
    <source>
        <dbReference type="ARBA" id="ARBA00023004"/>
    </source>
</evidence>
<dbReference type="SUPFAM" id="SSF48264">
    <property type="entry name" value="Cytochrome P450"/>
    <property type="match status" value="1"/>
</dbReference>
<comment type="similarity">
    <text evidence="2">Belongs to the cytochrome P450 family.</text>
</comment>
<dbReference type="GO" id="GO:0004497">
    <property type="term" value="F:monooxygenase activity"/>
    <property type="evidence" value="ECO:0007669"/>
    <property type="project" value="InterPro"/>
</dbReference>
<dbReference type="InParanoid" id="K9FAP8"/>
<dbReference type="InterPro" id="IPR002403">
    <property type="entry name" value="Cyt_P450_E_grp-IV"/>
</dbReference>
<dbReference type="EMBL" id="AKCT01000285">
    <property type="protein sequence ID" value="EKV06490.1"/>
    <property type="molecule type" value="Genomic_DNA"/>
</dbReference>
<keyword evidence="3 6" id="KW-0479">Metal-binding</keyword>
<evidence type="ECO:0000313" key="8">
    <source>
        <dbReference type="Proteomes" id="UP000009882"/>
    </source>
</evidence>
<dbReference type="HOGENOM" id="CLU_3051045_0_0_1"/>